<reference evidence="2 3" key="1">
    <citation type="submission" date="2018-06" db="EMBL/GenBank/DDBJ databases">
        <authorList>
            <consortium name="Pathogen Informatics"/>
            <person name="Doyle S."/>
        </authorList>
    </citation>
    <scope>NUCLEOTIDE SEQUENCE [LARGE SCALE GENOMIC DNA]</scope>
    <source>
        <strain evidence="2 3">NCTC13350</strain>
    </source>
</reference>
<organism evidence="2 3">
    <name type="scientific">Pannonibacter phragmitetus</name>
    <dbReference type="NCBI Taxonomy" id="121719"/>
    <lineage>
        <taxon>Bacteria</taxon>
        <taxon>Pseudomonadati</taxon>
        <taxon>Pseudomonadota</taxon>
        <taxon>Alphaproteobacteria</taxon>
        <taxon>Hyphomicrobiales</taxon>
        <taxon>Stappiaceae</taxon>
        <taxon>Pannonibacter</taxon>
    </lineage>
</organism>
<evidence type="ECO:0000313" key="3">
    <source>
        <dbReference type="Proteomes" id="UP000255000"/>
    </source>
</evidence>
<accession>A0A379A198</accession>
<name>A0A379A198_9HYPH</name>
<dbReference type="AlphaFoldDB" id="A0A379A198"/>
<feature type="compositionally biased region" description="Basic and acidic residues" evidence="1">
    <location>
        <begin position="20"/>
        <end position="35"/>
    </location>
</feature>
<protein>
    <submittedName>
        <fullName evidence="2">Uncharacterized protein</fullName>
    </submittedName>
</protein>
<dbReference type="EMBL" id="UGSK01000001">
    <property type="protein sequence ID" value="SUB03137.1"/>
    <property type="molecule type" value="Genomic_DNA"/>
</dbReference>
<feature type="region of interest" description="Disordered" evidence="1">
    <location>
        <begin position="16"/>
        <end position="35"/>
    </location>
</feature>
<dbReference type="Proteomes" id="UP000255000">
    <property type="component" value="Unassembled WGS sequence"/>
</dbReference>
<gene>
    <name evidence="2" type="ORF">NCTC13350_04121</name>
</gene>
<sequence length="55" mass="6011">MIIETTRRKTTRLAGIGRIFSDREPQAAAPNKDHNGPGAFEFYLTAMFAGGLTGR</sequence>
<evidence type="ECO:0000256" key="1">
    <source>
        <dbReference type="SAM" id="MobiDB-lite"/>
    </source>
</evidence>
<proteinExistence type="predicted"/>
<evidence type="ECO:0000313" key="2">
    <source>
        <dbReference type="EMBL" id="SUB03137.1"/>
    </source>
</evidence>
<dbReference type="RefSeq" id="WP_019964280.1">
    <property type="nucleotide sequence ID" value="NZ_UGSK01000001.1"/>
</dbReference>